<evidence type="ECO:0000256" key="5">
    <source>
        <dbReference type="ARBA" id="ARBA00022448"/>
    </source>
</evidence>
<evidence type="ECO:0000256" key="2">
    <source>
        <dbReference type="ARBA" id="ARBA00004496"/>
    </source>
</evidence>
<dbReference type="AlphaFoldDB" id="A0A1G4KNX4"/>
<evidence type="ECO:0000313" key="8">
    <source>
        <dbReference type="EMBL" id="SCV06127.1"/>
    </source>
</evidence>
<dbReference type="EMBL" id="LT598447">
    <property type="protein sequence ID" value="SCV06127.1"/>
    <property type="molecule type" value="Genomic_DNA"/>
</dbReference>
<dbReference type="Proteomes" id="UP000189911">
    <property type="component" value="Chromosome H"/>
</dbReference>
<sequence length="114" mass="13425">MVSEELESAQEPRDPFRIDQLCVDYDYLLYKIQDYVSSIQLKTIEICEQQNRIIEEGILKEIIDVNVCGLQEVLLKCEELEAHFDMLDQIDVIAQSFGPRLQQIVKEHKELQQR</sequence>
<evidence type="ECO:0000256" key="6">
    <source>
        <dbReference type="ARBA" id="ARBA00022490"/>
    </source>
</evidence>
<comment type="function">
    <text evidence="1">Component of the biogenesis of lysosome-related organelles complex-1 (BLOC-1), a complex that is involved in endosomal cargo sorting.</text>
</comment>
<comment type="subcellular location">
    <subcellularLocation>
        <location evidence="2">Cytoplasm</location>
    </subcellularLocation>
</comment>
<keyword evidence="5" id="KW-0813">Transport</keyword>
<dbReference type="CDD" id="cd24144">
    <property type="entry name" value="BLOC1_CNL1"/>
    <property type="match status" value="1"/>
</dbReference>
<accession>A0A1G4KNX4</accession>
<evidence type="ECO:0000313" key="9">
    <source>
        <dbReference type="Proteomes" id="UP000189911"/>
    </source>
</evidence>
<protein>
    <recommendedName>
        <fullName evidence="4">Biogenesis of lysosome-related organelles complex 1 subunit CNL1</fullName>
    </recommendedName>
    <alternativeName>
        <fullName evidence="7">CNO-like protein 1</fullName>
    </alternativeName>
</protein>
<gene>
    <name evidence="8" type="ORF">LANO_0H22694G</name>
</gene>
<dbReference type="GO" id="GO:0031083">
    <property type="term" value="C:BLOC-1 complex"/>
    <property type="evidence" value="ECO:0007669"/>
    <property type="project" value="InterPro"/>
</dbReference>
<organism evidence="8 9">
    <name type="scientific">Lachancea nothofagi CBS 11611</name>
    <dbReference type="NCBI Taxonomy" id="1266666"/>
    <lineage>
        <taxon>Eukaryota</taxon>
        <taxon>Fungi</taxon>
        <taxon>Dikarya</taxon>
        <taxon>Ascomycota</taxon>
        <taxon>Saccharomycotina</taxon>
        <taxon>Saccharomycetes</taxon>
        <taxon>Saccharomycetales</taxon>
        <taxon>Saccharomycetaceae</taxon>
        <taxon>Lachancea</taxon>
    </lineage>
</organism>
<evidence type="ECO:0000256" key="3">
    <source>
        <dbReference type="ARBA" id="ARBA00007289"/>
    </source>
</evidence>
<evidence type="ECO:0000256" key="4">
    <source>
        <dbReference type="ARBA" id="ARBA00014971"/>
    </source>
</evidence>
<keyword evidence="9" id="KW-1185">Reference proteome</keyword>
<proteinExistence type="inferred from homology"/>
<keyword evidence="6" id="KW-0963">Cytoplasm</keyword>
<evidence type="ECO:0000256" key="7">
    <source>
        <dbReference type="ARBA" id="ARBA00029995"/>
    </source>
</evidence>
<dbReference type="PANTHER" id="PTHR39145:SF1">
    <property type="entry name" value="BIOGENESIS OF LYSOSOME-RELATED ORGANELLES COMPLEX 1 SUBUNIT CNL1"/>
    <property type="match status" value="1"/>
</dbReference>
<reference evidence="9" key="1">
    <citation type="submission" date="2016-03" db="EMBL/GenBank/DDBJ databases">
        <authorList>
            <person name="Devillers Hugo."/>
        </authorList>
    </citation>
    <scope>NUCLEOTIDE SEQUENCE [LARGE SCALE GENOMIC DNA]</scope>
</reference>
<dbReference type="OrthoDB" id="5424991at2759"/>
<name>A0A1G4KNX4_9SACH</name>
<dbReference type="GO" id="GO:0007032">
    <property type="term" value="P:endosome organization"/>
    <property type="evidence" value="ECO:0007669"/>
    <property type="project" value="TreeGrafter"/>
</dbReference>
<evidence type="ECO:0000256" key="1">
    <source>
        <dbReference type="ARBA" id="ARBA00003807"/>
    </source>
</evidence>
<dbReference type="InterPro" id="IPR034455">
    <property type="entry name" value="CNL1"/>
</dbReference>
<dbReference type="PANTHER" id="PTHR39145">
    <property type="entry name" value="BIOGENESIS OF LYSOSOME-RELATED ORGANELLES COMPLEX 1 SUBUNIT CNL1"/>
    <property type="match status" value="1"/>
</dbReference>
<comment type="similarity">
    <text evidence="3">Belongs to the BLOC1S4 family.</text>
</comment>
<dbReference type="GO" id="GO:0005737">
    <property type="term" value="C:cytoplasm"/>
    <property type="evidence" value="ECO:0007669"/>
    <property type="project" value="UniProtKB-SubCell"/>
</dbReference>